<keyword evidence="1" id="KW-1133">Transmembrane helix</keyword>
<sequence length="517" mass="59863">MKRNLFFLLTLLLFTLCIIVSIGNVVSFAGRYIYPLDDAYIHLSIAKNFALHHVWGITKYEFSSTTSSPFFTLLLAGFIKFFGNYEYWPIVLNLIAAFFLIVCVNNIFKTLSNRAYLLCLNLVIWCMPLFTMVLIGMEHVFHTLFLLLSLFYFKKYSEDHLSKNFALLLLFAVLSVGFRYESLFFIFFICAYLFFVEKKFQKSILLGVASLLPVIIYGIISIQNGSYFLPNSLILKGNTSDGGISGFVIRVLGNGYRGLSLLPLVVFLMIFIFKNKRSGLLDFLKSNNLQIVILLGFTLHLLFANFGWLVRYEAYLFVLLVYVLKDFIEEILNSGKQFLKFAFILLLALPVYLRTWTMFEKQTLASKNIFDQQIQMADFLKKYYNQSKVVANDIGAIAYFTDIRLLDTYGLGTIEIAKIRKNDHGEFNIENPKLRNFVYQYSKNNNYDIALVFDNWLHMPDNFQKTGEWTIKDNYICGGPKVSFYSIKPDEKNNLIKNLKEFRVSMPKDVEVKISDN</sequence>
<feature type="transmembrane region" description="Helical" evidence="1">
    <location>
        <begin position="165"/>
        <end position="196"/>
    </location>
</feature>
<evidence type="ECO:0000256" key="1">
    <source>
        <dbReference type="SAM" id="Phobius"/>
    </source>
</evidence>
<reference evidence="2 3" key="1">
    <citation type="submission" date="2020-08" db="EMBL/GenBank/DDBJ databases">
        <title>Functional genomics of gut bacteria from endangered species of beetles.</title>
        <authorList>
            <person name="Carlos-Shanley C."/>
        </authorList>
    </citation>
    <scope>NUCLEOTIDE SEQUENCE [LARGE SCALE GENOMIC DNA]</scope>
    <source>
        <strain evidence="2 3">S00151</strain>
    </source>
</reference>
<evidence type="ECO:0008006" key="4">
    <source>
        <dbReference type="Google" id="ProtNLM"/>
    </source>
</evidence>
<proteinExistence type="predicted"/>
<comment type="caution">
    <text evidence="2">The sequence shown here is derived from an EMBL/GenBank/DDBJ whole genome shotgun (WGS) entry which is preliminary data.</text>
</comment>
<keyword evidence="3" id="KW-1185">Reference proteome</keyword>
<evidence type="ECO:0000313" key="2">
    <source>
        <dbReference type="EMBL" id="MBB4808077.1"/>
    </source>
</evidence>
<feature type="transmembrane region" description="Helical" evidence="1">
    <location>
        <begin position="87"/>
        <end position="108"/>
    </location>
</feature>
<organism evidence="2 3">
    <name type="scientific">Chryseobacterium defluvii</name>
    <dbReference type="NCBI Taxonomy" id="160396"/>
    <lineage>
        <taxon>Bacteria</taxon>
        <taxon>Pseudomonadati</taxon>
        <taxon>Bacteroidota</taxon>
        <taxon>Flavobacteriia</taxon>
        <taxon>Flavobacteriales</taxon>
        <taxon>Weeksellaceae</taxon>
        <taxon>Chryseobacterium group</taxon>
        <taxon>Chryseobacterium</taxon>
    </lineage>
</organism>
<accession>A0A840KJH9</accession>
<dbReference type="Proteomes" id="UP000592180">
    <property type="component" value="Unassembled WGS sequence"/>
</dbReference>
<dbReference type="AlphaFoldDB" id="A0A840KJH9"/>
<feature type="transmembrane region" description="Helical" evidence="1">
    <location>
        <begin position="120"/>
        <end position="153"/>
    </location>
</feature>
<name>A0A840KJH9_9FLAO</name>
<evidence type="ECO:0000313" key="3">
    <source>
        <dbReference type="Proteomes" id="UP000592180"/>
    </source>
</evidence>
<gene>
    <name evidence="2" type="ORF">HNP38_003417</name>
</gene>
<dbReference type="RefSeq" id="WP_184191624.1">
    <property type="nucleotide sequence ID" value="NZ_JACHLE010000006.1"/>
</dbReference>
<keyword evidence="1" id="KW-0472">Membrane</keyword>
<dbReference type="EMBL" id="JACHLE010000006">
    <property type="protein sequence ID" value="MBB4808077.1"/>
    <property type="molecule type" value="Genomic_DNA"/>
</dbReference>
<protein>
    <recommendedName>
        <fullName evidence="4">Dolichyl-phosphate-mannose-protein mannosyltransferase</fullName>
    </recommendedName>
</protein>
<keyword evidence="1" id="KW-0812">Transmembrane</keyword>
<feature type="transmembrane region" description="Helical" evidence="1">
    <location>
        <begin position="255"/>
        <end position="273"/>
    </location>
</feature>
<feature type="transmembrane region" description="Helical" evidence="1">
    <location>
        <begin position="203"/>
        <end position="222"/>
    </location>
</feature>
<feature type="transmembrane region" description="Helical" evidence="1">
    <location>
        <begin position="339"/>
        <end position="359"/>
    </location>
</feature>
<feature type="transmembrane region" description="Helical" evidence="1">
    <location>
        <begin position="289"/>
        <end position="308"/>
    </location>
</feature>